<dbReference type="EMBL" id="CAJOBS010003520">
    <property type="protein sequence ID" value="CAF4858645.1"/>
    <property type="molecule type" value="Genomic_DNA"/>
</dbReference>
<evidence type="ECO:0000313" key="16">
    <source>
        <dbReference type="EMBL" id="CAF4598800.1"/>
    </source>
</evidence>
<evidence type="ECO:0000256" key="6">
    <source>
        <dbReference type="ARBA" id="ARBA00022833"/>
    </source>
</evidence>
<dbReference type="InterPro" id="IPR001841">
    <property type="entry name" value="Znf_RING"/>
</dbReference>
<keyword evidence="6" id="KW-0862">Zinc</keyword>
<dbReference type="InterPro" id="IPR001623">
    <property type="entry name" value="DnaJ_domain"/>
</dbReference>
<evidence type="ECO:0000313" key="18">
    <source>
        <dbReference type="EMBL" id="CAF4858645.1"/>
    </source>
</evidence>
<evidence type="ECO:0000256" key="9">
    <source>
        <dbReference type="PROSITE-ProRule" id="PRU00175"/>
    </source>
</evidence>
<dbReference type="SMART" id="SM00744">
    <property type="entry name" value="RINGv"/>
    <property type="match status" value="1"/>
</dbReference>
<evidence type="ECO:0000313" key="17">
    <source>
        <dbReference type="EMBL" id="CAF4760406.1"/>
    </source>
</evidence>
<feature type="domain" description="J" evidence="12">
    <location>
        <begin position="303"/>
        <end position="368"/>
    </location>
</feature>
<sequence length="419" mass="48279">MYTDEKEATVPKLNEETNVTIPLLSNKENLTDRTSVSSTSSSSSNSPDICRICHCETTKDEPLISPCLCLGTMQYLHQSCLQRWIKSSGVKSCELCKFEFIMHSEVKPFKQWQKLEMNVVERRKIMCSVAFNLIAVTCVLWSLYVLIEKTREEIKTGKLQWSFWTKLIVVAIGFTGGLVFLYVQCKMYLQLCIRWRQFNQRIVIHSISDQRPHEVLSSGIKSPSNNDNTGNCIVTVLDINDLPPLNSNTLSATIVGNSSIDSTSPQSSTIDRNRRHSIFSPNTIIDRVNMNALFTSQPDKSDDYYTILGCNELSNKDQIQVEYRIRALRLHPDKNQDDPNTMDQFKQLQEAKEVLSDDVKRKAYDHWRNSHITIPWKTWQSITERSQPVRKYNRKTCEEKKSNDDGRFLTLRSSGRLDE</sequence>
<keyword evidence="8" id="KW-0968">Cytoplasmic vesicle</keyword>
<keyword evidence="7" id="KW-0391">Immunity</keyword>
<keyword evidence="11" id="KW-1133">Transmembrane helix</keyword>
<dbReference type="SUPFAM" id="SSF46565">
    <property type="entry name" value="Chaperone J-domain"/>
    <property type="match status" value="1"/>
</dbReference>
<dbReference type="SUPFAM" id="SSF57850">
    <property type="entry name" value="RING/U-box"/>
    <property type="match status" value="1"/>
</dbReference>
<evidence type="ECO:0000259" key="14">
    <source>
        <dbReference type="PROSITE" id="PS51292"/>
    </source>
</evidence>
<dbReference type="Proteomes" id="UP000663851">
    <property type="component" value="Unassembled WGS sequence"/>
</dbReference>
<dbReference type="SMART" id="SM00271">
    <property type="entry name" value="DnaJ"/>
    <property type="match status" value="1"/>
</dbReference>
<keyword evidence="4" id="KW-0479">Metal-binding</keyword>
<evidence type="ECO:0000256" key="4">
    <source>
        <dbReference type="ARBA" id="ARBA00022723"/>
    </source>
</evidence>
<evidence type="ECO:0000259" key="13">
    <source>
        <dbReference type="PROSITE" id="PS50089"/>
    </source>
</evidence>
<dbReference type="EMBL" id="CAJOBO010004275">
    <property type="protein sequence ID" value="CAF4516639.1"/>
    <property type="molecule type" value="Genomic_DNA"/>
</dbReference>
<dbReference type="EMBL" id="CAJOBR010003970">
    <property type="protein sequence ID" value="CAF4760406.1"/>
    <property type="molecule type" value="Genomic_DNA"/>
</dbReference>
<dbReference type="CDD" id="cd06257">
    <property type="entry name" value="DnaJ"/>
    <property type="match status" value="1"/>
</dbReference>
<dbReference type="InterPro" id="IPR013083">
    <property type="entry name" value="Znf_RING/FYVE/PHD"/>
</dbReference>
<dbReference type="GO" id="GO:0002376">
    <property type="term" value="P:immune system process"/>
    <property type="evidence" value="ECO:0007669"/>
    <property type="project" value="UniProtKB-KW"/>
</dbReference>
<feature type="transmembrane region" description="Helical" evidence="11">
    <location>
        <begin position="125"/>
        <end position="147"/>
    </location>
</feature>
<evidence type="ECO:0000256" key="11">
    <source>
        <dbReference type="SAM" id="Phobius"/>
    </source>
</evidence>
<evidence type="ECO:0000256" key="3">
    <source>
        <dbReference type="ARBA" id="ARBA00004520"/>
    </source>
</evidence>
<dbReference type="Proteomes" id="UP000663838">
    <property type="component" value="Unassembled WGS sequence"/>
</dbReference>
<dbReference type="Gene3D" id="3.30.40.10">
    <property type="entry name" value="Zinc/RING finger domain, C3HC4 (zinc finger)"/>
    <property type="match status" value="1"/>
</dbReference>
<keyword evidence="5 9" id="KW-0863">Zinc-finger</keyword>
<evidence type="ECO:0000256" key="8">
    <source>
        <dbReference type="ARBA" id="ARBA00023329"/>
    </source>
</evidence>
<organism evidence="15 19">
    <name type="scientific">Rotaria socialis</name>
    <dbReference type="NCBI Taxonomy" id="392032"/>
    <lineage>
        <taxon>Eukaryota</taxon>
        <taxon>Metazoa</taxon>
        <taxon>Spiralia</taxon>
        <taxon>Gnathifera</taxon>
        <taxon>Rotifera</taxon>
        <taxon>Eurotatoria</taxon>
        <taxon>Bdelloidea</taxon>
        <taxon>Philodinida</taxon>
        <taxon>Philodinidae</taxon>
        <taxon>Rotaria</taxon>
    </lineage>
</organism>
<comment type="caution">
    <text evidence="15">The sequence shown here is derived from an EMBL/GenBank/DDBJ whole genome shotgun (WGS) entry which is preliminary data.</text>
</comment>
<evidence type="ECO:0000256" key="10">
    <source>
        <dbReference type="SAM" id="MobiDB-lite"/>
    </source>
</evidence>
<feature type="transmembrane region" description="Helical" evidence="11">
    <location>
        <begin position="167"/>
        <end position="189"/>
    </location>
</feature>
<reference evidence="15" key="1">
    <citation type="submission" date="2021-02" db="EMBL/GenBank/DDBJ databases">
        <authorList>
            <person name="Nowell W R."/>
        </authorList>
    </citation>
    <scope>NUCLEOTIDE SEQUENCE</scope>
</reference>
<evidence type="ECO:0000256" key="7">
    <source>
        <dbReference type="ARBA" id="ARBA00022859"/>
    </source>
</evidence>
<dbReference type="PROSITE" id="PS51292">
    <property type="entry name" value="ZF_RING_CH"/>
    <property type="match status" value="1"/>
</dbReference>
<feature type="compositionally biased region" description="Basic and acidic residues" evidence="10">
    <location>
        <begin position="395"/>
        <end position="407"/>
    </location>
</feature>
<dbReference type="GO" id="GO:0005765">
    <property type="term" value="C:lysosomal membrane"/>
    <property type="evidence" value="ECO:0007669"/>
    <property type="project" value="UniProtKB-SubCell"/>
</dbReference>
<evidence type="ECO:0000256" key="5">
    <source>
        <dbReference type="ARBA" id="ARBA00022771"/>
    </source>
</evidence>
<evidence type="ECO:0000256" key="2">
    <source>
        <dbReference type="ARBA" id="ARBA00004439"/>
    </source>
</evidence>
<feature type="region of interest" description="Disordered" evidence="10">
    <location>
        <begin position="390"/>
        <end position="419"/>
    </location>
</feature>
<evidence type="ECO:0000313" key="15">
    <source>
        <dbReference type="EMBL" id="CAF4516639.1"/>
    </source>
</evidence>
<dbReference type="PROSITE" id="PS50089">
    <property type="entry name" value="ZF_RING_2"/>
    <property type="match status" value="1"/>
</dbReference>
<dbReference type="PANTHER" id="PTHR45981">
    <property type="entry name" value="LD02310P"/>
    <property type="match status" value="1"/>
</dbReference>
<dbReference type="GO" id="GO:0008270">
    <property type="term" value="F:zinc ion binding"/>
    <property type="evidence" value="ECO:0007669"/>
    <property type="project" value="UniProtKB-KW"/>
</dbReference>
<dbReference type="Pfam" id="PF00226">
    <property type="entry name" value="DnaJ"/>
    <property type="match status" value="1"/>
</dbReference>
<dbReference type="InterPro" id="IPR036869">
    <property type="entry name" value="J_dom_sf"/>
</dbReference>
<dbReference type="Proteomes" id="UP000663862">
    <property type="component" value="Unassembled WGS sequence"/>
</dbReference>
<proteinExistence type="predicted"/>
<dbReference type="Gene3D" id="1.10.287.110">
    <property type="entry name" value="DnaJ domain"/>
    <property type="match status" value="1"/>
</dbReference>
<evidence type="ECO:0000259" key="12">
    <source>
        <dbReference type="PROSITE" id="PS50076"/>
    </source>
</evidence>
<accession>A0A820WE28</accession>
<dbReference type="GO" id="GO:0031901">
    <property type="term" value="C:early endosome membrane"/>
    <property type="evidence" value="ECO:0007669"/>
    <property type="project" value="UniProtKB-SubCell"/>
</dbReference>
<name>A0A820WE28_9BILA</name>
<comment type="subcellular location">
    <subcellularLocation>
        <location evidence="2">Cytoplasmic vesicle membrane</location>
        <topology evidence="2">Multi-pass membrane protein</topology>
    </subcellularLocation>
    <subcellularLocation>
        <location evidence="3">Early endosome membrane</location>
        <topology evidence="3">Multi-pass membrane protein</topology>
    </subcellularLocation>
    <subcellularLocation>
        <location evidence="1">Lysosome membrane</location>
        <topology evidence="1">Multi-pass membrane protein</topology>
    </subcellularLocation>
</comment>
<dbReference type="PRINTS" id="PR00625">
    <property type="entry name" value="JDOMAIN"/>
</dbReference>
<feature type="domain" description="RING-CH-type" evidence="14">
    <location>
        <begin position="42"/>
        <end position="103"/>
    </location>
</feature>
<gene>
    <name evidence="15" type="ORF">HFQ381_LOCUS28841</name>
    <name evidence="17" type="ORF">QYT958_LOCUS21585</name>
    <name evidence="18" type="ORF">TOA249_LOCUS27501</name>
    <name evidence="16" type="ORF">TSG867_LOCUS27687</name>
</gene>
<dbReference type="Pfam" id="PF12906">
    <property type="entry name" value="RINGv"/>
    <property type="match status" value="1"/>
</dbReference>
<dbReference type="PROSITE" id="PS50076">
    <property type="entry name" value="DNAJ_2"/>
    <property type="match status" value="1"/>
</dbReference>
<protein>
    <submittedName>
        <fullName evidence="15">Uncharacterized protein</fullName>
    </submittedName>
</protein>
<dbReference type="InterPro" id="IPR011016">
    <property type="entry name" value="Znf_RING-CH"/>
</dbReference>
<dbReference type="AlphaFoldDB" id="A0A820WE28"/>
<evidence type="ECO:0000256" key="1">
    <source>
        <dbReference type="ARBA" id="ARBA00004155"/>
    </source>
</evidence>
<dbReference type="EMBL" id="CAJOBQ010003222">
    <property type="protein sequence ID" value="CAF4598800.1"/>
    <property type="molecule type" value="Genomic_DNA"/>
</dbReference>
<dbReference type="Proteomes" id="UP000663848">
    <property type="component" value="Unassembled WGS sequence"/>
</dbReference>
<evidence type="ECO:0000313" key="19">
    <source>
        <dbReference type="Proteomes" id="UP000663851"/>
    </source>
</evidence>
<keyword evidence="11" id="KW-0812">Transmembrane</keyword>
<feature type="domain" description="RING-type" evidence="13">
    <location>
        <begin position="50"/>
        <end position="97"/>
    </location>
</feature>
<keyword evidence="11" id="KW-0472">Membrane</keyword>